<feature type="domain" description="MvaI/BcnI restriction endonuclease" evidence="1">
    <location>
        <begin position="28"/>
        <end position="248"/>
    </location>
</feature>
<dbReference type="CDD" id="cd22337">
    <property type="entry name" value="MvaI-like"/>
    <property type="match status" value="1"/>
</dbReference>
<dbReference type="Proteomes" id="UP000324497">
    <property type="component" value="Plasmid pL11827-3"/>
</dbReference>
<keyword evidence="2" id="KW-0614">Plasmid</keyword>
<evidence type="ECO:0000313" key="3">
    <source>
        <dbReference type="Proteomes" id="UP000324497"/>
    </source>
</evidence>
<name>A0A3S6QZ35_9LACO</name>
<dbReference type="AlphaFoldDB" id="A0A3S6QZ35"/>
<dbReference type="InterPro" id="IPR043004">
    <property type="entry name" value="MvaI_BcnI_cat"/>
</dbReference>
<gene>
    <name evidence="2" type="ORF">BSQ50_12200</name>
</gene>
<dbReference type="Pfam" id="PF15515">
    <property type="entry name" value="MvaI_BcnI"/>
    <property type="match status" value="1"/>
</dbReference>
<dbReference type="KEGG" id="lng:BSQ50_12200"/>
<proteinExistence type="predicted"/>
<keyword evidence="3" id="KW-1185">Reference proteome</keyword>
<protein>
    <recommendedName>
        <fullName evidence="1">MvaI/BcnI restriction endonuclease domain-containing protein</fullName>
    </recommendedName>
</protein>
<dbReference type="InterPro" id="IPR043005">
    <property type="entry name" value="MvaI_BcnI_rec"/>
</dbReference>
<dbReference type="REBASE" id="292014">
    <property type="entry name" value="Lna11827ORF12190P"/>
</dbReference>
<evidence type="ECO:0000259" key="1">
    <source>
        <dbReference type="Pfam" id="PF15515"/>
    </source>
</evidence>
<dbReference type="EMBL" id="CP018183">
    <property type="protein sequence ID" value="AUJ33388.1"/>
    <property type="molecule type" value="Genomic_DNA"/>
</dbReference>
<dbReference type="InterPro" id="IPR029127">
    <property type="entry name" value="MvaI_BcnI"/>
</dbReference>
<geneLocation type="plasmid" evidence="3">
    <name>pl11827-3</name>
</geneLocation>
<accession>A0A3S6QZ35</accession>
<evidence type="ECO:0000313" key="2">
    <source>
        <dbReference type="EMBL" id="AUJ33388.1"/>
    </source>
</evidence>
<reference evidence="2 3" key="1">
    <citation type="submission" date="2016-11" db="EMBL/GenBank/DDBJ databases">
        <title>Interaction between Lactobacillus species and yeast in water kefir.</title>
        <authorList>
            <person name="Behr J."/>
            <person name="Xu D."/>
            <person name="Vogel R.F."/>
        </authorList>
    </citation>
    <scope>NUCLEOTIDE SEQUENCE [LARGE SCALE GENOMIC DNA]</scope>
    <source>
        <strain evidence="2 3">TMW 1.1827</strain>
        <plasmid evidence="3">pl11827-3</plasmid>
    </source>
</reference>
<sequence>MENNVYLLQEKLNTINSQPTEFDFGDGKVWYKSHRNGPTGIGKTFEDLLGKKEDNLPLPDFHQIELKAHDQAENSYITLFTKSPNVPRGVNTLLRERYGYKDINSDQKILHTSVTSKMQFNAKSNRYFMIVNDPERESLILRVYTHSRELIKDDFIAEWSYDILKKSLNNKLKTLAVINSSTKVYNKIKYYSYDNIKIIYALSLEQLLAALEDQKLIVDLRLGVYHSGKNLGKTHDHGTGFRIKYNDLLQYAYTENLN</sequence>
<organism evidence="2 3">
    <name type="scientific">Liquorilactobacillus nagelii</name>
    <dbReference type="NCBI Taxonomy" id="82688"/>
    <lineage>
        <taxon>Bacteria</taxon>
        <taxon>Bacillati</taxon>
        <taxon>Bacillota</taxon>
        <taxon>Bacilli</taxon>
        <taxon>Lactobacillales</taxon>
        <taxon>Lactobacillaceae</taxon>
        <taxon>Liquorilactobacillus</taxon>
    </lineage>
</organism>
<dbReference type="RefSeq" id="WP_148127384.1">
    <property type="nucleotide sequence ID" value="NZ_CP018183.1"/>
</dbReference>
<dbReference type="Gene3D" id="3.30.70.3570">
    <property type="entry name" value="MvaI/BcnI restriction endonuclease, recognition domain"/>
    <property type="match status" value="1"/>
</dbReference>
<dbReference type="Gene3D" id="3.40.210.20">
    <property type="entry name" value="MvaI/BcnI restriction endonuclease, catalytic domain"/>
    <property type="match status" value="1"/>
</dbReference>